<dbReference type="SUPFAM" id="SSF54001">
    <property type="entry name" value="Cysteine proteinases"/>
    <property type="match status" value="1"/>
</dbReference>
<keyword evidence="9" id="KW-1185">Reference proteome</keyword>
<evidence type="ECO:0000256" key="2">
    <source>
        <dbReference type="ARBA" id="ARBA00022771"/>
    </source>
</evidence>
<name>F0YML3_AURAN</name>
<dbReference type="GO" id="GO:0005634">
    <property type="term" value="C:nucleus"/>
    <property type="evidence" value="ECO:0007669"/>
    <property type="project" value="TreeGrafter"/>
</dbReference>
<dbReference type="InterPro" id="IPR001394">
    <property type="entry name" value="Peptidase_C19_UCH"/>
</dbReference>
<feature type="domain" description="USP" evidence="6">
    <location>
        <begin position="195"/>
        <end position="536"/>
    </location>
</feature>
<dbReference type="GO" id="GO:0006508">
    <property type="term" value="P:proteolysis"/>
    <property type="evidence" value="ECO:0007669"/>
    <property type="project" value="UniProtKB-KW"/>
</dbReference>
<dbReference type="GO" id="GO:0016579">
    <property type="term" value="P:protein deubiquitination"/>
    <property type="evidence" value="ECO:0007669"/>
    <property type="project" value="InterPro"/>
</dbReference>
<accession>F0YML3</accession>
<dbReference type="EC" id="3.4.19.12" evidence="5"/>
<dbReference type="InterPro" id="IPR050164">
    <property type="entry name" value="Peptidase_C19"/>
</dbReference>
<dbReference type="InParanoid" id="F0YML3"/>
<dbReference type="PROSITE" id="PS00973">
    <property type="entry name" value="USP_2"/>
    <property type="match status" value="1"/>
</dbReference>
<keyword evidence="5" id="KW-0833">Ubl conjugation pathway</keyword>
<evidence type="ECO:0000259" key="7">
    <source>
        <dbReference type="PROSITE" id="PS50271"/>
    </source>
</evidence>
<organism evidence="9">
    <name type="scientific">Aureococcus anophagefferens</name>
    <name type="common">Harmful bloom alga</name>
    <dbReference type="NCBI Taxonomy" id="44056"/>
    <lineage>
        <taxon>Eukaryota</taxon>
        <taxon>Sar</taxon>
        <taxon>Stramenopiles</taxon>
        <taxon>Ochrophyta</taxon>
        <taxon>Pelagophyceae</taxon>
        <taxon>Pelagomonadales</taxon>
        <taxon>Pelagomonadaceae</taxon>
        <taxon>Aureococcus</taxon>
    </lineage>
</organism>
<dbReference type="Proteomes" id="UP000002729">
    <property type="component" value="Unassembled WGS sequence"/>
</dbReference>
<dbReference type="PANTHER" id="PTHR24006">
    <property type="entry name" value="UBIQUITIN CARBOXYL-TERMINAL HYDROLASE"/>
    <property type="match status" value="1"/>
</dbReference>
<keyword evidence="2 4" id="KW-0863">Zinc-finger</keyword>
<sequence length="542" mass="60311">MSARGRNLRKKSPCSHLLGVGCYELSQLLSHFNALRDTSPRFCLSSPAPCMTCGYARLTRGHDVLVCLHCGHVGCWNPFIAQDGLRGSGRHGQLHFTMDASHWLAAHVGRFELYCGRCGDFVSDDCFQSRLDSPSIRLARCPNYNYFVESSACVEATSLKTKSTIWPERALGDIPCLQHFKGEPDKREWGGRGLRGLVNMGNTCFMSCILQVLIHNPASQAYFLERGCASRACLGKTIVACGDSERTKPDKLWISETCISCELAYFFAAIFEHRDGAQRTADPIVPHRLLYTAWKLTDLMIGYGQRDAHEFLMILLDGLLMHCSRDQAHNSISFIHKTFRGLFRSDVVCTACGTTSSYTEPFFDLSVPVGDTARQNVDAEPARPLCLEDCLAHFTSVEVLVDAHICSGCGAAVKREKQLTIEALPNVLIVHLKRFDALGSRKVTEVVDFPTDSPLDLGPFLSKWRAKANNKSSLPTPHLYELNAVVNHHGDANKGHYTSFVKDGGLWFLCDDHSIKHVDLETVKHSEGYLLFYIRKVMAVAS</sequence>
<keyword evidence="1" id="KW-0479">Metal-binding</keyword>
<evidence type="ECO:0000256" key="4">
    <source>
        <dbReference type="PROSITE-ProRule" id="PRU00502"/>
    </source>
</evidence>
<dbReference type="PROSITE" id="PS50271">
    <property type="entry name" value="ZF_UBP"/>
    <property type="match status" value="1"/>
</dbReference>
<evidence type="ECO:0000256" key="3">
    <source>
        <dbReference type="ARBA" id="ARBA00022833"/>
    </source>
</evidence>
<dbReference type="SUPFAM" id="SSF57850">
    <property type="entry name" value="RING/U-box"/>
    <property type="match status" value="1"/>
</dbReference>
<reference evidence="8 9" key="1">
    <citation type="journal article" date="2011" name="Proc. Natl. Acad. Sci. U.S.A.">
        <title>Niche of harmful alga Aureococcus anophagefferens revealed through ecogenomics.</title>
        <authorList>
            <person name="Gobler C.J."/>
            <person name="Berry D.L."/>
            <person name="Dyhrman S.T."/>
            <person name="Wilhelm S.W."/>
            <person name="Salamov A."/>
            <person name="Lobanov A.V."/>
            <person name="Zhang Y."/>
            <person name="Collier J.L."/>
            <person name="Wurch L.L."/>
            <person name="Kustka A.B."/>
            <person name="Dill B.D."/>
            <person name="Shah M."/>
            <person name="VerBerkmoes N.C."/>
            <person name="Kuo A."/>
            <person name="Terry A."/>
            <person name="Pangilinan J."/>
            <person name="Lindquist E.A."/>
            <person name="Lucas S."/>
            <person name="Paulsen I.T."/>
            <person name="Hattenrath-Lehmann T.K."/>
            <person name="Talmage S.C."/>
            <person name="Walker E.A."/>
            <person name="Koch F."/>
            <person name="Burson A.M."/>
            <person name="Marcoval M.A."/>
            <person name="Tang Y.Z."/>
            <person name="Lecleir G.R."/>
            <person name="Coyne K.J."/>
            <person name="Berg G.M."/>
            <person name="Bertrand E.M."/>
            <person name="Saito M.A."/>
            <person name="Gladyshev V.N."/>
            <person name="Grigoriev I.V."/>
        </authorList>
    </citation>
    <scope>NUCLEOTIDE SEQUENCE [LARGE SCALE GENOMIC DNA]</scope>
    <source>
        <strain evidence="9">CCMP 1984</strain>
    </source>
</reference>
<gene>
    <name evidence="8" type="ORF">AURANDRAFT_55480</name>
</gene>
<dbReference type="GO" id="GO:0005829">
    <property type="term" value="C:cytosol"/>
    <property type="evidence" value="ECO:0007669"/>
    <property type="project" value="TreeGrafter"/>
</dbReference>
<keyword evidence="5" id="KW-0378">Hydrolase</keyword>
<dbReference type="PROSITE" id="PS50235">
    <property type="entry name" value="USP_3"/>
    <property type="match status" value="1"/>
</dbReference>
<dbReference type="RefSeq" id="XP_009041660.1">
    <property type="nucleotide sequence ID" value="XM_009043412.1"/>
</dbReference>
<dbReference type="InterPro" id="IPR013083">
    <property type="entry name" value="Znf_RING/FYVE/PHD"/>
</dbReference>
<dbReference type="PANTHER" id="PTHR24006:SF937">
    <property type="entry name" value="UBIQUITIN CARBOXYL-TERMINAL HYDROLASE"/>
    <property type="match status" value="1"/>
</dbReference>
<dbReference type="PROSITE" id="PS00972">
    <property type="entry name" value="USP_1"/>
    <property type="match status" value="1"/>
</dbReference>
<evidence type="ECO:0000313" key="8">
    <source>
        <dbReference type="EMBL" id="EGB03658.1"/>
    </source>
</evidence>
<dbReference type="InterPro" id="IPR028889">
    <property type="entry name" value="USP"/>
</dbReference>
<dbReference type="OrthoDB" id="47475at2759"/>
<dbReference type="InterPro" id="IPR038765">
    <property type="entry name" value="Papain-like_cys_pep_sf"/>
</dbReference>
<dbReference type="PROSITE" id="PS51257">
    <property type="entry name" value="PROKAR_LIPOPROTEIN"/>
    <property type="match status" value="1"/>
</dbReference>
<dbReference type="GeneID" id="20222536"/>
<dbReference type="Gene3D" id="3.90.70.10">
    <property type="entry name" value="Cysteine proteinases"/>
    <property type="match status" value="1"/>
</dbReference>
<dbReference type="OMA" id="DISNTWF"/>
<dbReference type="AlphaFoldDB" id="F0YML3"/>
<dbReference type="KEGG" id="aaf:AURANDRAFT_55480"/>
<comment type="catalytic activity">
    <reaction evidence="5">
        <text>Thiol-dependent hydrolysis of ester, thioester, amide, peptide and isopeptide bonds formed by the C-terminal Gly of ubiquitin (a 76-residue protein attached to proteins as an intracellular targeting signal).</text>
        <dbReference type="EC" id="3.4.19.12"/>
    </reaction>
</comment>
<evidence type="ECO:0000256" key="5">
    <source>
        <dbReference type="RuleBase" id="RU366025"/>
    </source>
</evidence>
<dbReference type="GO" id="GO:0004843">
    <property type="term" value="F:cysteine-type deubiquitinase activity"/>
    <property type="evidence" value="ECO:0007669"/>
    <property type="project" value="UniProtKB-UniRule"/>
</dbReference>
<keyword evidence="3" id="KW-0862">Zinc</keyword>
<feature type="domain" description="UBP-type" evidence="7">
    <location>
        <begin position="27"/>
        <end position="142"/>
    </location>
</feature>
<dbReference type="EMBL" id="GL833165">
    <property type="protein sequence ID" value="EGB03658.1"/>
    <property type="molecule type" value="Genomic_DNA"/>
</dbReference>
<dbReference type="GO" id="GO:0008270">
    <property type="term" value="F:zinc ion binding"/>
    <property type="evidence" value="ECO:0007669"/>
    <property type="project" value="UniProtKB-KW"/>
</dbReference>
<dbReference type="Pfam" id="PF02148">
    <property type="entry name" value="zf-UBP"/>
    <property type="match status" value="1"/>
</dbReference>
<dbReference type="InterPro" id="IPR001607">
    <property type="entry name" value="Znf_UBP"/>
</dbReference>
<protein>
    <recommendedName>
        <fullName evidence="5">Ubiquitin carboxyl-terminal hydrolase</fullName>
        <ecNumber evidence="5">3.4.19.12</ecNumber>
    </recommendedName>
</protein>
<keyword evidence="5" id="KW-0788">Thiol protease</keyword>
<proteinExistence type="inferred from homology"/>
<dbReference type="Pfam" id="PF00443">
    <property type="entry name" value="UCH"/>
    <property type="match status" value="1"/>
</dbReference>
<dbReference type="InterPro" id="IPR018200">
    <property type="entry name" value="USP_CS"/>
</dbReference>
<evidence type="ECO:0000256" key="1">
    <source>
        <dbReference type="ARBA" id="ARBA00022723"/>
    </source>
</evidence>
<dbReference type="Gene3D" id="3.30.40.10">
    <property type="entry name" value="Zinc/RING finger domain, C3HC4 (zinc finger)"/>
    <property type="match status" value="1"/>
</dbReference>
<keyword evidence="5" id="KW-0645">Protease</keyword>
<evidence type="ECO:0000313" key="9">
    <source>
        <dbReference type="Proteomes" id="UP000002729"/>
    </source>
</evidence>
<comment type="similarity">
    <text evidence="5">Belongs to the peptidase C19 family.</text>
</comment>
<dbReference type="eggNOG" id="KOG1867">
    <property type="taxonomic scope" value="Eukaryota"/>
</dbReference>
<evidence type="ECO:0000259" key="6">
    <source>
        <dbReference type="PROSITE" id="PS50235"/>
    </source>
</evidence>